<comment type="caution">
    <text evidence="1">The sequence shown here is derived from an EMBL/GenBank/DDBJ whole genome shotgun (WGS) entry which is preliminary data.</text>
</comment>
<gene>
    <name evidence="1" type="ORF">D6C13_02935</name>
</gene>
<dbReference type="InterPro" id="IPR043148">
    <property type="entry name" value="TagF_C"/>
</dbReference>
<dbReference type="RefSeq" id="WP_120131350.1">
    <property type="nucleotide sequence ID" value="NZ_RAHH01000003.1"/>
</dbReference>
<evidence type="ECO:0000313" key="2">
    <source>
        <dbReference type="Proteomes" id="UP000284908"/>
    </source>
</evidence>
<organism evidence="1 2">
    <name type="scientific">Rahnella woolbedingensis</name>
    <dbReference type="NCBI Taxonomy" id="1510574"/>
    <lineage>
        <taxon>Bacteria</taxon>
        <taxon>Pseudomonadati</taxon>
        <taxon>Pseudomonadota</taxon>
        <taxon>Gammaproteobacteria</taxon>
        <taxon>Enterobacterales</taxon>
        <taxon>Yersiniaceae</taxon>
        <taxon>Rahnella</taxon>
    </lineage>
</organism>
<dbReference type="AlphaFoldDB" id="A0A419NDR5"/>
<proteinExistence type="predicted"/>
<accession>A0A419NDR5</accession>
<dbReference type="Proteomes" id="UP000284908">
    <property type="component" value="Unassembled WGS sequence"/>
</dbReference>
<reference evidence="1 2" key="1">
    <citation type="submission" date="2018-09" db="EMBL/GenBank/DDBJ databases">
        <authorList>
            <person name="Le Fleche-Mateos A."/>
        </authorList>
    </citation>
    <scope>NUCLEOTIDE SEQUENCE [LARGE SCALE GENOMIC DNA]</scope>
    <source>
        <strain evidence="1 2">DSM 27399</strain>
    </source>
</reference>
<keyword evidence="2" id="KW-1185">Reference proteome</keyword>
<dbReference type="EMBL" id="RAHH01000003">
    <property type="protein sequence ID" value="RJT46761.1"/>
    <property type="molecule type" value="Genomic_DNA"/>
</dbReference>
<evidence type="ECO:0000313" key="1">
    <source>
        <dbReference type="EMBL" id="RJT46761.1"/>
    </source>
</evidence>
<dbReference type="OrthoDB" id="7806295at2"/>
<name>A0A419NDR5_9GAMM</name>
<sequence length="383" mass="44930">MSESKLYYIYLDTKIIGAIEQLVGYFQAHIFNQNDCINVVCKYYKEIDASFSKIFKKNKIPFIFIKKQSDLRLEKKKVVFYLFNAQSNCRLVANRELTHIFVTHGESHKLASIKPIIRIYDYIVTSGVMGIERYLKAGIFTPYDVETGKIITLGDTFLGSNDFVYNENSRSIVYAPTWEGGVPEENYCSLSIKNTNRIIDFCNRYKIDTIYIKPHPNLGHRDSFFKEELKKCIDMLQQSRLKIVINKNKSNPSWHKYFTSLDEKDSYLKKIGVKYAITDISAMEMQFINKRIPCVVLIDTDYTSNLLIPKKLDAFYSHAFISNDDIIDFHPTYEPIRNKLINYFFSYPSNEVAHTCFRKRIEWLCGYTNNHLQENRANLKIKY</sequence>
<dbReference type="Gene3D" id="3.40.50.12580">
    <property type="match status" value="1"/>
</dbReference>
<protein>
    <submittedName>
        <fullName evidence="1">Uncharacterized protein</fullName>
    </submittedName>
</protein>